<dbReference type="EMBL" id="JBFXLU010000247">
    <property type="protein sequence ID" value="KAL2833176.1"/>
    <property type="molecule type" value="Genomic_DNA"/>
</dbReference>
<dbReference type="Proteomes" id="UP001610446">
    <property type="component" value="Unassembled WGS sequence"/>
</dbReference>
<organism evidence="1 2">
    <name type="scientific">Aspergillus pseudoustus</name>
    <dbReference type="NCBI Taxonomy" id="1810923"/>
    <lineage>
        <taxon>Eukaryota</taxon>
        <taxon>Fungi</taxon>
        <taxon>Dikarya</taxon>
        <taxon>Ascomycota</taxon>
        <taxon>Pezizomycotina</taxon>
        <taxon>Eurotiomycetes</taxon>
        <taxon>Eurotiomycetidae</taxon>
        <taxon>Eurotiales</taxon>
        <taxon>Aspergillaceae</taxon>
        <taxon>Aspergillus</taxon>
        <taxon>Aspergillus subgen. Nidulantes</taxon>
    </lineage>
</organism>
<sequence>MPLRGDIPSCPQRTSSFWDDLEAIIDSQTQLKRISQLKSSVNLVLPTTKEQCPQATALPELPKPPKTGAMKRTEIPGFIFNDGVGRFDVDLAEDYTYSDMSGLKVFEKLWKGLLQWWTWNIKLVRALTKEEKAEVAACLAGLMMKSVRIASALYFSFLKDRAFAKVTTRDLEGFVEATLADNHPKDPTKYVIC</sequence>
<name>A0ABR4IZH5_9EURO</name>
<protein>
    <submittedName>
        <fullName evidence="1">Uncharacterized protein</fullName>
    </submittedName>
</protein>
<proteinExistence type="predicted"/>
<accession>A0ABR4IZH5</accession>
<gene>
    <name evidence="1" type="ORF">BJY01DRAFT_253594</name>
</gene>
<comment type="caution">
    <text evidence="1">The sequence shown here is derived from an EMBL/GenBank/DDBJ whole genome shotgun (WGS) entry which is preliminary data.</text>
</comment>
<evidence type="ECO:0000313" key="2">
    <source>
        <dbReference type="Proteomes" id="UP001610446"/>
    </source>
</evidence>
<reference evidence="1 2" key="1">
    <citation type="submission" date="2024-07" db="EMBL/GenBank/DDBJ databases">
        <title>Section-level genome sequencing and comparative genomics of Aspergillus sections Usti and Cavernicolus.</title>
        <authorList>
            <consortium name="Lawrence Berkeley National Laboratory"/>
            <person name="Nybo J.L."/>
            <person name="Vesth T.C."/>
            <person name="Theobald S."/>
            <person name="Frisvad J.C."/>
            <person name="Larsen T.O."/>
            <person name="Kjaerboelling I."/>
            <person name="Rothschild-Mancinelli K."/>
            <person name="Lyhne E.K."/>
            <person name="Kogle M.E."/>
            <person name="Barry K."/>
            <person name="Clum A."/>
            <person name="Na H."/>
            <person name="Ledsgaard L."/>
            <person name="Lin J."/>
            <person name="Lipzen A."/>
            <person name="Kuo A."/>
            <person name="Riley R."/>
            <person name="Mondo S."/>
            <person name="Labutti K."/>
            <person name="Haridas S."/>
            <person name="Pangalinan J."/>
            <person name="Salamov A.A."/>
            <person name="Simmons B.A."/>
            <person name="Magnuson J.K."/>
            <person name="Chen J."/>
            <person name="Drula E."/>
            <person name="Henrissat B."/>
            <person name="Wiebenga A."/>
            <person name="Lubbers R.J."/>
            <person name="Gomes A.C."/>
            <person name="Makela M.R."/>
            <person name="Stajich J."/>
            <person name="Grigoriev I.V."/>
            <person name="Mortensen U.H."/>
            <person name="De Vries R.P."/>
            <person name="Baker S.E."/>
            <person name="Andersen M.R."/>
        </authorList>
    </citation>
    <scope>NUCLEOTIDE SEQUENCE [LARGE SCALE GENOMIC DNA]</scope>
    <source>
        <strain evidence="1 2">CBS 123904</strain>
    </source>
</reference>
<evidence type="ECO:0000313" key="1">
    <source>
        <dbReference type="EMBL" id="KAL2833176.1"/>
    </source>
</evidence>
<keyword evidence="2" id="KW-1185">Reference proteome</keyword>